<keyword evidence="5" id="KW-0564">Palmitate</keyword>
<dbReference type="GO" id="GO:0016020">
    <property type="term" value="C:membrane"/>
    <property type="evidence" value="ECO:0007669"/>
    <property type="project" value="InterPro"/>
</dbReference>
<evidence type="ECO:0000256" key="2">
    <source>
        <dbReference type="ARBA" id="ARBA00022475"/>
    </source>
</evidence>
<keyword evidence="9" id="KW-1185">Reference proteome</keyword>
<evidence type="ECO:0000313" key="9">
    <source>
        <dbReference type="Proteomes" id="UP000295380"/>
    </source>
</evidence>
<dbReference type="EMBL" id="SOBR01000007">
    <property type="protein sequence ID" value="TDU20154.1"/>
    <property type="molecule type" value="Genomic_DNA"/>
</dbReference>
<evidence type="ECO:0000256" key="6">
    <source>
        <dbReference type="ARBA" id="ARBA00023288"/>
    </source>
</evidence>
<evidence type="ECO:0000256" key="3">
    <source>
        <dbReference type="ARBA" id="ARBA00022729"/>
    </source>
</evidence>
<sequence>MKRILAFSLLLMFTAGAISGCNTLEGVGEDIEEGGEEVQEAVD</sequence>
<comment type="caution">
    <text evidence="8">The sequence shown here is derived from an EMBL/GenBank/DDBJ whole genome shotgun (WGS) entry which is preliminary data.</text>
</comment>
<keyword evidence="2" id="KW-1003">Cell membrane</keyword>
<comment type="similarity">
    <text evidence="1">Belongs to the EcnA/EcnB lipoprotein family.</text>
</comment>
<evidence type="ECO:0000313" key="8">
    <source>
        <dbReference type="EMBL" id="TDU20154.1"/>
    </source>
</evidence>
<feature type="chain" id="PRO_5020688613" evidence="7">
    <location>
        <begin position="18"/>
        <end position="43"/>
    </location>
</feature>
<dbReference type="AlphaFoldDB" id="A0A4R7NHR6"/>
<evidence type="ECO:0000256" key="7">
    <source>
        <dbReference type="SAM" id="SignalP"/>
    </source>
</evidence>
<keyword evidence="4" id="KW-0472">Membrane</keyword>
<protein>
    <submittedName>
        <fullName evidence="8">Putative small secreted protein</fullName>
    </submittedName>
</protein>
<gene>
    <name evidence="8" type="ORF">C8E00_10753</name>
</gene>
<organism evidence="8 9">
    <name type="scientific">Chromohalobacter marismortui</name>
    <dbReference type="NCBI Taxonomy" id="42055"/>
    <lineage>
        <taxon>Bacteria</taxon>
        <taxon>Pseudomonadati</taxon>
        <taxon>Pseudomonadota</taxon>
        <taxon>Gammaproteobacteria</taxon>
        <taxon>Oceanospirillales</taxon>
        <taxon>Halomonadaceae</taxon>
        <taxon>Chromohalobacter</taxon>
    </lineage>
</organism>
<reference evidence="8 9" key="1">
    <citation type="submission" date="2019-03" db="EMBL/GenBank/DDBJ databases">
        <title>Genomic Encyclopedia of Type Strains, Phase IV (KMG-IV): sequencing the most valuable type-strain genomes for metagenomic binning, comparative biology and taxonomic classification.</title>
        <authorList>
            <person name="Goeker M."/>
        </authorList>
    </citation>
    <scope>NUCLEOTIDE SEQUENCE [LARGE SCALE GENOMIC DNA]</scope>
    <source>
        <strain evidence="8 9">DSM 6770</strain>
    </source>
</reference>
<dbReference type="InterPro" id="IPR012556">
    <property type="entry name" value="Entericidin"/>
</dbReference>
<feature type="signal peptide" evidence="7">
    <location>
        <begin position="1"/>
        <end position="17"/>
    </location>
</feature>
<accession>A0A4R7NHR6</accession>
<dbReference type="Proteomes" id="UP000295380">
    <property type="component" value="Unassembled WGS sequence"/>
</dbReference>
<name>A0A4R7NHR6_9GAMM</name>
<dbReference type="Pfam" id="PF08085">
    <property type="entry name" value="Entericidin"/>
    <property type="match status" value="1"/>
</dbReference>
<evidence type="ECO:0000256" key="1">
    <source>
        <dbReference type="ARBA" id="ARBA00010296"/>
    </source>
</evidence>
<keyword evidence="3 7" id="KW-0732">Signal</keyword>
<dbReference type="GO" id="GO:0009636">
    <property type="term" value="P:response to toxic substance"/>
    <property type="evidence" value="ECO:0007669"/>
    <property type="project" value="InterPro"/>
</dbReference>
<evidence type="ECO:0000256" key="4">
    <source>
        <dbReference type="ARBA" id="ARBA00023136"/>
    </source>
</evidence>
<proteinExistence type="inferred from homology"/>
<dbReference type="RefSeq" id="WP_133698094.1">
    <property type="nucleotide sequence ID" value="NZ_SOBR01000007.1"/>
</dbReference>
<dbReference type="PROSITE" id="PS51257">
    <property type="entry name" value="PROKAR_LIPOPROTEIN"/>
    <property type="match status" value="1"/>
</dbReference>
<keyword evidence="6" id="KW-0449">Lipoprotein</keyword>
<evidence type="ECO:0000256" key="5">
    <source>
        <dbReference type="ARBA" id="ARBA00023139"/>
    </source>
</evidence>